<reference evidence="2 3" key="1">
    <citation type="submission" date="2018-10" db="EMBL/GenBank/DDBJ databases">
        <title>Genomic Encyclopedia of Archaeal and Bacterial Type Strains, Phase II (KMG-II): from individual species to whole genera.</title>
        <authorList>
            <person name="Goeker M."/>
        </authorList>
    </citation>
    <scope>NUCLEOTIDE SEQUENCE [LARGE SCALE GENOMIC DNA]</scope>
    <source>
        <strain evidence="2 3">DSM 29466</strain>
    </source>
</reference>
<name>A0A497VDD2_9RHOB</name>
<keyword evidence="3" id="KW-1185">Reference proteome</keyword>
<evidence type="ECO:0000313" key="2">
    <source>
        <dbReference type="EMBL" id="RLJ36179.1"/>
    </source>
</evidence>
<keyword evidence="1" id="KW-0812">Transmembrane</keyword>
<feature type="transmembrane region" description="Helical" evidence="1">
    <location>
        <begin position="31"/>
        <end position="51"/>
    </location>
</feature>
<gene>
    <name evidence="2" type="ORF">BCF46_3869</name>
</gene>
<feature type="transmembrane region" description="Helical" evidence="1">
    <location>
        <begin position="136"/>
        <end position="155"/>
    </location>
</feature>
<protein>
    <submittedName>
        <fullName evidence="2">Uncharacterized protein</fullName>
    </submittedName>
</protein>
<keyword evidence="1" id="KW-0472">Membrane</keyword>
<sequence>MEKLIACVRGGAAAPGGKGDGWQLVVGDPSILGWAIAALYLASCLAALSMLLPAQNHMQERRVWLFLALLLGALAINKELDLQSLLFATARCAARLQGWYEARYVVKLAALGVLILLCLGAGLWLRRGQQGYGAEFRPVVAGVVCVAGFLLLRVAQIEKLDRALNTPVLGGMAL</sequence>
<feature type="transmembrane region" description="Helical" evidence="1">
    <location>
        <begin position="104"/>
        <end position="124"/>
    </location>
</feature>
<evidence type="ECO:0000256" key="1">
    <source>
        <dbReference type="SAM" id="Phobius"/>
    </source>
</evidence>
<feature type="non-terminal residue" evidence="2">
    <location>
        <position position="174"/>
    </location>
</feature>
<dbReference type="AlphaFoldDB" id="A0A497VDD2"/>
<evidence type="ECO:0000313" key="3">
    <source>
        <dbReference type="Proteomes" id="UP000269157"/>
    </source>
</evidence>
<proteinExistence type="predicted"/>
<organism evidence="2 3">
    <name type="scientific">Litoreibacter meonggei</name>
    <dbReference type="NCBI Taxonomy" id="1049199"/>
    <lineage>
        <taxon>Bacteria</taxon>
        <taxon>Pseudomonadati</taxon>
        <taxon>Pseudomonadota</taxon>
        <taxon>Alphaproteobacteria</taxon>
        <taxon>Rhodobacterales</taxon>
        <taxon>Roseobacteraceae</taxon>
        <taxon>Litoreibacter</taxon>
    </lineage>
</organism>
<comment type="caution">
    <text evidence="2">The sequence shown here is derived from an EMBL/GenBank/DDBJ whole genome shotgun (WGS) entry which is preliminary data.</text>
</comment>
<accession>A0A497VDD2</accession>
<dbReference type="EMBL" id="RCCE01000010">
    <property type="protein sequence ID" value="RLJ36179.1"/>
    <property type="molecule type" value="Genomic_DNA"/>
</dbReference>
<keyword evidence="1" id="KW-1133">Transmembrane helix</keyword>
<dbReference type="Proteomes" id="UP000269157">
    <property type="component" value="Unassembled WGS sequence"/>
</dbReference>